<feature type="compositionally biased region" description="Low complexity" evidence="1">
    <location>
        <begin position="675"/>
        <end position="685"/>
    </location>
</feature>
<feature type="region of interest" description="Disordered" evidence="1">
    <location>
        <begin position="843"/>
        <end position="887"/>
    </location>
</feature>
<keyword evidence="2" id="KW-0472">Membrane</keyword>
<feature type="compositionally biased region" description="Low complexity" evidence="1">
    <location>
        <begin position="868"/>
        <end position="887"/>
    </location>
</feature>
<evidence type="ECO:0008006" key="6">
    <source>
        <dbReference type="Google" id="ProtNLM"/>
    </source>
</evidence>
<feature type="region of interest" description="Disordered" evidence="1">
    <location>
        <begin position="1"/>
        <end position="33"/>
    </location>
</feature>
<feature type="transmembrane region" description="Helical" evidence="2">
    <location>
        <begin position="219"/>
        <end position="237"/>
    </location>
</feature>
<feature type="region of interest" description="Disordered" evidence="1">
    <location>
        <begin position="1040"/>
        <end position="1100"/>
    </location>
</feature>
<feature type="compositionally biased region" description="Acidic residues" evidence="1">
    <location>
        <begin position="1083"/>
        <end position="1094"/>
    </location>
</feature>
<evidence type="ECO:0000313" key="5">
    <source>
        <dbReference type="RefSeq" id="XP_033539279.1"/>
    </source>
</evidence>
<keyword evidence="4" id="KW-1185">Reference proteome</keyword>
<reference evidence="5" key="3">
    <citation type="submission" date="2025-04" db="UniProtKB">
        <authorList>
            <consortium name="RefSeq"/>
        </authorList>
    </citation>
    <scope>IDENTIFICATION</scope>
    <source>
        <strain evidence="5">CBS 781.70</strain>
    </source>
</reference>
<gene>
    <name evidence="3 5" type="ORF">P152DRAFT_510830</name>
</gene>
<dbReference type="PANTHER" id="PTHR18898">
    <property type="entry name" value="NUCLEOPROTEIN TPR-RELATED"/>
    <property type="match status" value="1"/>
</dbReference>
<name>A0A6G1GHU1_9PEZI</name>
<accession>A0A6G1GHU1</accession>
<dbReference type="GO" id="GO:0006406">
    <property type="term" value="P:mRNA export from nucleus"/>
    <property type="evidence" value="ECO:0007669"/>
    <property type="project" value="TreeGrafter"/>
</dbReference>
<dbReference type="PANTHER" id="PTHR18898:SF2">
    <property type="entry name" value="NUCLEOPROTEIN TPR"/>
    <property type="match status" value="1"/>
</dbReference>
<dbReference type="GO" id="GO:0017056">
    <property type="term" value="F:structural constituent of nuclear pore"/>
    <property type="evidence" value="ECO:0007669"/>
    <property type="project" value="TreeGrafter"/>
</dbReference>
<dbReference type="Proteomes" id="UP000504638">
    <property type="component" value="Unplaced"/>
</dbReference>
<keyword evidence="2" id="KW-1133">Transmembrane helix</keyword>
<feature type="compositionally biased region" description="Basic and acidic residues" evidence="1">
    <location>
        <begin position="709"/>
        <end position="744"/>
    </location>
</feature>
<evidence type="ECO:0000313" key="4">
    <source>
        <dbReference type="Proteomes" id="UP000504638"/>
    </source>
</evidence>
<evidence type="ECO:0000256" key="2">
    <source>
        <dbReference type="SAM" id="Phobius"/>
    </source>
</evidence>
<dbReference type="AlphaFoldDB" id="A0A6G1GHU1"/>
<feature type="compositionally biased region" description="Basic and acidic residues" evidence="1">
    <location>
        <begin position="652"/>
        <end position="672"/>
    </location>
</feature>
<evidence type="ECO:0000256" key="1">
    <source>
        <dbReference type="SAM" id="MobiDB-lite"/>
    </source>
</evidence>
<dbReference type="OrthoDB" id="4158994at2759"/>
<sequence>MPKGKKPNAHDKRHENGLAPPAKRVVKQKSSNSLHENYHANGFAHSATPALPSVAVDSPSGSHNQLHASPNGFAVPSTATNGTILDPEMGIAQSHAYDDASYHAFPLQHKLGHGKLHRASSASPLRIDVDADALKNAKAYKSNIITMAATVISSCPITDVITILILLLSLPTGVANCAHLLYAFLEFIRSGEVYYGGSITNSLPSVHDVFHSTPGKPSLLTIAVSDLASLGFYLVLWRPFQNLIVDFAPAVIAIYVGGAAAMDPGHRRTTMRSVLACFATILAFHMTKWRSTRQFGFQIPWTDNGTFRVPSLSFEVPEALWRHRSQFESFLGVHIVTQGIVRLIRRKLSQAREQQSLPSPHPTKKNDTEMIVPPITPRRNSGAVDIRIDGGTGSSSDGRPPGPYPSDGPREGERISTSKQQRRRQANYARSHQPFWAAIAGSKVSSLKAASEERLASLDASEAKSMEICHSDSTDVTLGTNMGTVWIGEVKSTEIDFWVLVSSAHLSDDDDDKDPPMTPNIDKTKPFYIRVNGADWTSTRIICEGAGDDEGDQGSVLWSGAIYGLTPMSSYNCEFISMYDRSLVYSVSLVTQSAPMTDLASMATAPQQPPLRPQSPTTTLKNSIAAADSKLNESRNKIKKNRKDHSKAQTGLRKEINDLTTRRAATTDDARTRQKVQQLQQNVQQARSAAESLEAQRKEMGDIPANVVKGHEQARKRWEEAQEQRSNTKRDLNLAQQERNKAKADQAAALDQTSQRRERLHARENKLKEQLAKAQAEKAQSTAERKRKTNVRLATAATRAQEEARWIEGIQGWEQKESDELQRTQGVMQEYRRLETHLLQQMHASQPPLTPEGPLPGTSGASPPPAPTFSAIPGPLPTTSGSGSFGSTRDAFASFQFPTSAPTYSLSPTSTGLPTSAFSSSLAPGFPHLAHDRPTPSPGAIGSGAYSLVPRDRSSSLASNISSFSDDLHEMYAHTSSPSPHPPAPSFYTSNPSTRPNSYIQTSASPSMWLSSNGPLQQHVNAWSGGPFGGFPSIALEGLGRARKGSKASQGSGGTGNKSQGRSSGSAGGGSGLAGSPLQTEAVLDENEDEDRDEGDEKKG</sequence>
<proteinExistence type="predicted"/>
<protein>
    <recommendedName>
        <fullName evidence="6">Ubiquitination network signaling protein</fullName>
    </recommendedName>
</protein>
<evidence type="ECO:0000313" key="3">
    <source>
        <dbReference type="EMBL" id="KAF1817648.1"/>
    </source>
</evidence>
<dbReference type="RefSeq" id="XP_033539279.1">
    <property type="nucleotide sequence ID" value="XM_033682687.1"/>
</dbReference>
<dbReference type="GO" id="GO:0005643">
    <property type="term" value="C:nuclear pore"/>
    <property type="evidence" value="ECO:0007669"/>
    <property type="project" value="TreeGrafter"/>
</dbReference>
<feature type="compositionally biased region" description="Polar residues" evidence="1">
    <location>
        <begin position="987"/>
        <end position="1001"/>
    </location>
</feature>
<dbReference type="EMBL" id="ML975149">
    <property type="protein sequence ID" value="KAF1817648.1"/>
    <property type="molecule type" value="Genomic_DNA"/>
</dbReference>
<feature type="transmembrane region" description="Helical" evidence="2">
    <location>
        <begin position="243"/>
        <end position="262"/>
    </location>
</feature>
<feature type="region of interest" description="Disordered" evidence="1">
    <location>
        <begin position="629"/>
        <end position="796"/>
    </location>
</feature>
<feature type="region of interest" description="Disordered" evidence="1">
    <location>
        <begin position="351"/>
        <end position="430"/>
    </location>
</feature>
<reference evidence="3 5" key="1">
    <citation type="submission" date="2020-01" db="EMBL/GenBank/DDBJ databases">
        <authorList>
            <consortium name="DOE Joint Genome Institute"/>
            <person name="Haridas S."/>
            <person name="Albert R."/>
            <person name="Binder M."/>
            <person name="Bloem J."/>
            <person name="Labutti K."/>
            <person name="Salamov A."/>
            <person name="Andreopoulos B."/>
            <person name="Baker S.E."/>
            <person name="Barry K."/>
            <person name="Bills G."/>
            <person name="Bluhm B.H."/>
            <person name="Cannon C."/>
            <person name="Castanera R."/>
            <person name="Culley D.E."/>
            <person name="Daum C."/>
            <person name="Ezra D."/>
            <person name="Gonzalez J.B."/>
            <person name="Henrissat B."/>
            <person name="Kuo A."/>
            <person name="Liang C."/>
            <person name="Lipzen A."/>
            <person name="Lutzoni F."/>
            <person name="Magnuson J."/>
            <person name="Mondo S."/>
            <person name="Nolan M."/>
            <person name="Ohm R."/>
            <person name="Pangilinan J."/>
            <person name="Park H.-J."/>
            <person name="Ramirez L."/>
            <person name="Alfaro M."/>
            <person name="Sun H."/>
            <person name="Tritt A."/>
            <person name="Yoshinaga Y."/>
            <person name="Zwiers L.-H."/>
            <person name="Turgeon B.G."/>
            <person name="Goodwin S.B."/>
            <person name="Spatafora J.W."/>
            <person name="Crous P.W."/>
            <person name="Grigoriev I.V."/>
        </authorList>
    </citation>
    <scope>NUCLEOTIDE SEQUENCE</scope>
    <source>
        <strain evidence="3 5">CBS 781.70</strain>
    </source>
</reference>
<organism evidence="3">
    <name type="scientific">Eremomyces bilateralis CBS 781.70</name>
    <dbReference type="NCBI Taxonomy" id="1392243"/>
    <lineage>
        <taxon>Eukaryota</taxon>
        <taxon>Fungi</taxon>
        <taxon>Dikarya</taxon>
        <taxon>Ascomycota</taxon>
        <taxon>Pezizomycotina</taxon>
        <taxon>Dothideomycetes</taxon>
        <taxon>Dothideomycetes incertae sedis</taxon>
        <taxon>Eremomycetales</taxon>
        <taxon>Eremomycetaceae</taxon>
        <taxon>Eremomyces</taxon>
    </lineage>
</organism>
<feature type="compositionally biased region" description="Basic and acidic residues" evidence="1">
    <location>
        <begin position="754"/>
        <end position="771"/>
    </location>
</feature>
<feature type="region of interest" description="Disordered" evidence="1">
    <location>
        <begin position="971"/>
        <end position="1001"/>
    </location>
</feature>
<reference evidence="5" key="2">
    <citation type="submission" date="2020-04" db="EMBL/GenBank/DDBJ databases">
        <authorList>
            <consortium name="NCBI Genome Project"/>
        </authorList>
    </citation>
    <scope>NUCLEOTIDE SEQUENCE</scope>
    <source>
        <strain evidence="5">CBS 781.70</strain>
    </source>
</reference>
<dbReference type="GeneID" id="54423257"/>
<keyword evidence="2" id="KW-0812">Transmembrane</keyword>
<feature type="region of interest" description="Disordered" evidence="1">
    <location>
        <begin position="601"/>
        <end position="620"/>
    </location>
</feature>